<evidence type="ECO:0000256" key="1">
    <source>
        <dbReference type="ARBA" id="ARBA00009024"/>
    </source>
</evidence>
<keyword evidence="3" id="KW-1185">Reference proteome</keyword>
<proteinExistence type="inferred from homology"/>
<dbReference type="NCBIfam" id="TIGR01571">
    <property type="entry name" value="A_thal_Cys_rich"/>
    <property type="match status" value="2"/>
</dbReference>
<reference evidence="2" key="1">
    <citation type="submission" date="2023-06" db="EMBL/GenBank/DDBJ databases">
        <title>Male Hemibagrus guttatus genome.</title>
        <authorList>
            <person name="Bian C."/>
        </authorList>
    </citation>
    <scope>NUCLEOTIDE SEQUENCE</scope>
    <source>
        <strain evidence="2">Male_cb2023</strain>
        <tissue evidence="2">Muscle</tissue>
    </source>
</reference>
<protein>
    <submittedName>
        <fullName evidence="2">Uncharacterized protein</fullName>
    </submittedName>
</protein>
<comment type="caution">
    <text evidence="2">The sequence shown here is derived from an EMBL/GenBank/DDBJ whole genome shotgun (WGS) entry which is preliminary data.</text>
</comment>
<dbReference type="EMBL" id="JAUCMX010000005">
    <property type="protein sequence ID" value="KAK3546393.1"/>
    <property type="molecule type" value="Genomic_DNA"/>
</dbReference>
<dbReference type="Pfam" id="PF04749">
    <property type="entry name" value="PLAC8"/>
    <property type="match status" value="2"/>
</dbReference>
<gene>
    <name evidence="2" type="ORF">QTP70_026240</name>
</gene>
<evidence type="ECO:0000313" key="3">
    <source>
        <dbReference type="Proteomes" id="UP001274896"/>
    </source>
</evidence>
<dbReference type="Proteomes" id="UP001274896">
    <property type="component" value="Unassembled WGS sequence"/>
</dbReference>
<sequence length="381" mass="43009">MAKMVVQQPQPTMTSTVTYSNQWSSGICDCTENVADCCFAFWCFPCFACSTSRKFGECLCLPLLDGFGLIPPITLGMRATMRQRYGIEGSMCNDCLYSFFCNSCVWCQMSREMKLRSNTITFINSRASLRVCTHPTCFGTKEGRFDNNLVKTHFVIGEVEHYYTMATKMVIDQPRPVVITPSGEQWSSGICECDSICDCCFAFWCYPVFNCITAKDHGECLCLPLLECWGLIPPITMAMRVSTRLTYGIEKIFTMATKMVIQQPRPIAVAPTLDQWTTSICECDSVNECCFSVWCFPCFACITARDHGECLCLPLLDIFGLIPPATLSMRVSTRRRYGITDTICNDCVYTCFCGPCSWCQIRREMKARLHPITLLNNRPTG</sequence>
<dbReference type="AlphaFoldDB" id="A0AAE0VBN1"/>
<organism evidence="2 3">
    <name type="scientific">Hemibagrus guttatus</name>
    <dbReference type="NCBI Taxonomy" id="175788"/>
    <lineage>
        <taxon>Eukaryota</taxon>
        <taxon>Metazoa</taxon>
        <taxon>Chordata</taxon>
        <taxon>Craniata</taxon>
        <taxon>Vertebrata</taxon>
        <taxon>Euteleostomi</taxon>
        <taxon>Actinopterygii</taxon>
        <taxon>Neopterygii</taxon>
        <taxon>Teleostei</taxon>
        <taxon>Ostariophysi</taxon>
        <taxon>Siluriformes</taxon>
        <taxon>Bagridae</taxon>
        <taxon>Hemibagrus</taxon>
    </lineage>
</organism>
<accession>A0AAE0VBN1</accession>
<evidence type="ECO:0000313" key="2">
    <source>
        <dbReference type="EMBL" id="KAK3546393.1"/>
    </source>
</evidence>
<dbReference type="PANTHER" id="PTHR15907">
    <property type="entry name" value="DUF614 FAMILY PROTEIN-RELATED"/>
    <property type="match status" value="1"/>
</dbReference>
<comment type="similarity">
    <text evidence="1">Belongs to the cornifelin family.</text>
</comment>
<name>A0AAE0VBN1_9TELE</name>
<dbReference type="InterPro" id="IPR006461">
    <property type="entry name" value="PLAC_motif_containing"/>
</dbReference>